<dbReference type="OrthoDB" id="2529497at2759"/>
<keyword evidence="2" id="KW-0472">Membrane</keyword>
<name>A0A2S5B7U7_9BASI</name>
<feature type="transmembrane region" description="Helical" evidence="2">
    <location>
        <begin position="52"/>
        <end position="72"/>
    </location>
</feature>
<sequence length="343" mass="36950">MPSSPPPSPPSRPVPPPPASTAADPPPPESDPTTPPPAIVVDPEAEIDASTLRFLAASFRALFLPWLVRLVLFTSAAKLVRFTAPYLLAALGWTFRHFGAALSWVVRASSRLALWAGLIATAVWILAGCVGAVAYVALRLRPEWRTFKRQQPVASYGLRCGAQYGTAWVMFRLVLRLSARWCTRLIGVVALALEAWSFTQRRRGPATSRTRTKEPVPVAVPLRSRDDAAAAASDSRSTETRAQDQAGEPAFFAAHQGSASTNAPYSSLPPANSDPSIPGQDGDDDDEATADGDLAEKWARRVREEMLRESLLAQGKKRATTTASASQQQQQSHGSVSEDIDST</sequence>
<comment type="caution">
    <text evidence="3">The sequence shown here is derived from an EMBL/GenBank/DDBJ whole genome shotgun (WGS) entry which is preliminary data.</text>
</comment>
<accession>A0A2S5B7U7</accession>
<keyword evidence="2" id="KW-0812">Transmembrane</keyword>
<feature type="region of interest" description="Disordered" evidence="1">
    <location>
        <begin position="203"/>
        <end position="343"/>
    </location>
</feature>
<keyword evidence="2" id="KW-1133">Transmembrane helix</keyword>
<feature type="compositionally biased region" description="Low complexity" evidence="1">
    <location>
        <begin position="320"/>
        <end position="332"/>
    </location>
</feature>
<evidence type="ECO:0000256" key="2">
    <source>
        <dbReference type="SAM" id="Phobius"/>
    </source>
</evidence>
<evidence type="ECO:0000313" key="3">
    <source>
        <dbReference type="EMBL" id="POY72852.1"/>
    </source>
</evidence>
<feature type="compositionally biased region" description="Pro residues" evidence="1">
    <location>
        <begin position="1"/>
        <end position="38"/>
    </location>
</feature>
<feature type="compositionally biased region" description="Acidic residues" evidence="1">
    <location>
        <begin position="281"/>
        <end position="290"/>
    </location>
</feature>
<reference evidence="3 4" key="1">
    <citation type="journal article" date="2018" name="Front. Microbiol.">
        <title>Prospects for Fungal Bioremediation of Acidic Radioactive Waste Sites: Characterization and Genome Sequence of Rhodotorula taiwanensis MD1149.</title>
        <authorList>
            <person name="Tkavc R."/>
            <person name="Matrosova V.Y."/>
            <person name="Grichenko O.E."/>
            <person name="Gostincar C."/>
            <person name="Volpe R.P."/>
            <person name="Klimenkova P."/>
            <person name="Gaidamakova E.K."/>
            <person name="Zhou C.E."/>
            <person name="Stewart B.J."/>
            <person name="Lyman M.G."/>
            <person name="Malfatti S.A."/>
            <person name="Rubinfeld B."/>
            <person name="Courtot M."/>
            <person name="Singh J."/>
            <person name="Dalgard C.L."/>
            <person name="Hamilton T."/>
            <person name="Frey K.G."/>
            <person name="Gunde-Cimerman N."/>
            <person name="Dugan L."/>
            <person name="Daly M.J."/>
        </authorList>
    </citation>
    <scope>NUCLEOTIDE SEQUENCE [LARGE SCALE GENOMIC DNA]</scope>
    <source>
        <strain evidence="3 4">MD1149</strain>
    </source>
</reference>
<evidence type="ECO:0000313" key="4">
    <source>
        <dbReference type="Proteomes" id="UP000237144"/>
    </source>
</evidence>
<gene>
    <name evidence="3" type="ORF">BMF94_4107</name>
</gene>
<feature type="compositionally biased region" description="Basic and acidic residues" evidence="1">
    <location>
        <begin position="294"/>
        <end position="308"/>
    </location>
</feature>
<protein>
    <submittedName>
        <fullName evidence="3">Uncharacterized protein</fullName>
    </submittedName>
</protein>
<evidence type="ECO:0000256" key="1">
    <source>
        <dbReference type="SAM" id="MobiDB-lite"/>
    </source>
</evidence>
<proteinExistence type="predicted"/>
<feature type="compositionally biased region" description="Polar residues" evidence="1">
    <location>
        <begin position="257"/>
        <end position="275"/>
    </location>
</feature>
<dbReference type="Proteomes" id="UP000237144">
    <property type="component" value="Unassembled WGS sequence"/>
</dbReference>
<feature type="region of interest" description="Disordered" evidence="1">
    <location>
        <begin position="1"/>
        <end position="39"/>
    </location>
</feature>
<dbReference type="EMBL" id="PJQD01000046">
    <property type="protein sequence ID" value="POY72852.1"/>
    <property type="molecule type" value="Genomic_DNA"/>
</dbReference>
<dbReference type="AlphaFoldDB" id="A0A2S5B7U7"/>
<organism evidence="3 4">
    <name type="scientific">Rhodotorula taiwanensis</name>
    <dbReference type="NCBI Taxonomy" id="741276"/>
    <lineage>
        <taxon>Eukaryota</taxon>
        <taxon>Fungi</taxon>
        <taxon>Dikarya</taxon>
        <taxon>Basidiomycota</taxon>
        <taxon>Pucciniomycotina</taxon>
        <taxon>Microbotryomycetes</taxon>
        <taxon>Sporidiobolales</taxon>
        <taxon>Sporidiobolaceae</taxon>
        <taxon>Rhodotorula</taxon>
    </lineage>
</organism>
<feature type="transmembrane region" description="Helical" evidence="2">
    <location>
        <begin position="84"/>
        <end position="106"/>
    </location>
</feature>
<feature type="transmembrane region" description="Helical" evidence="2">
    <location>
        <begin position="112"/>
        <end position="138"/>
    </location>
</feature>
<keyword evidence="4" id="KW-1185">Reference proteome</keyword>